<evidence type="ECO:0008006" key="3">
    <source>
        <dbReference type="Google" id="ProtNLM"/>
    </source>
</evidence>
<proteinExistence type="predicted"/>
<feature type="non-terminal residue" evidence="1">
    <location>
        <position position="1"/>
    </location>
</feature>
<accession>A0A8H6I3Z1</accession>
<gene>
    <name evidence="1" type="ORF">DFP72DRAFT_753885</name>
</gene>
<dbReference type="OrthoDB" id="2205812at2759"/>
<dbReference type="Proteomes" id="UP000521943">
    <property type="component" value="Unassembled WGS sequence"/>
</dbReference>
<organism evidence="1 2">
    <name type="scientific">Ephemerocybe angulata</name>
    <dbReference type="NCBI Taxonomy" id="980116"/>
    <lineage>
        <taxon>Eukaryota</taxon>
        <taxon>Fungi</taxon>
        <taxon>Dikarya</taxon>
        <taxon>Basidiomycota</taxon>
        <taxon>Agaricomycotina</taxon>
        <taxon>Agaricomycetes</taxon>
        <taxon>Agaricomycetidae</taxon>
        <taxon>Agaricales</taxon>
        <taxon>Agaricineae</taxon>
        <taxon>Psathyrellaceae</taxon>
        <taxon>Ephemerocybe</taxon>
    </lineage>
</organism>
<comment type="caution">
    <text evidence="1">The sequence shown here is derived from an EMBL/GenBank/DDBJ whole genome shotgun (WGS) entry which is preliminary data.</text>
</comment>
<dbReference type="AlphaFoldDB" id="A0A8H6I3Z1"/>
<keyword evidence="2" id="KW-1185">Reference proteome</keyword>
<dbReference type="EMBL" id="JACGCI010000018">
    <property type="protein sequence ID" value="KAF6758475.1"/>
    <property type="molecule type" value="Genomic_DNA"/>
</dbReference>
<sequence length="232" mass="26142">IRQSPIEGLDFPGLERPVLAKLFADDTTVYLGETDDFTLLFALLERWCMASGARFNIDKTVIIPLGSKRQRAEMHRTRRYHPDSEPIPPEIHIAGEGEMVRLLGSYYGYGFDQAEVWQPVVEKVRATLGRWGRHRPTLAGRCRAATAIVGSFTQYLTRVQGMPEATVLTLEKIIDDFVFDKNGARINNAVAIATLKAPLHEGGFKLIDLRSRNEAIALTILQRYHTPADRRP</sequence>
<evidence type="ECO:0000313" key="1">
    <source>
        <dbReference type="EMBL" id="KAF6758475.1"/>
    </source>
</evidence>
<protein>
    <recommendedName>
        <fullName evidence="3">Reverse transcriptase domain-containing protein</fullName>
    </recommendedName>
</protein>
<reference evidence="1 2" key="1">
    <citation type="submission" date="2020-07" db="EMBL/GenBank/DDBJ databases">
        <title>Comparative genomics of pyrophilous fungi reveals a link between fire events and developmental genes.</title>
        <authorList>
            <consortium name="DOE Joint Genome Institute"/>
            <person name="Steindorff A.S."/>
            <person name="Carver A."/>
            <person name="Calhoun S."/>
            <person name="Stillman K."/>
            <person name="Liu H."/>
            <person name="Lipzen A."/>
            <person name="Pangilinan J."/>
            <person name="Labutti K."/>
            <person name="Bruns T.D."/>
            <person name="Grigoriev I.V."/>
        </authorList>
    </citation>
    <scope>NUCLEOTIDE SEQUENCE [LARGE SCALE GENOMIC DNA]</scope>
    <source>
        <strain evidence="1 2">CBS 144469</strain>
    </source>
</reference>
<evidence type="ECO:0000313" key="2">
    <source>
        <dbReference type="Proteomes" id="UP000521943"/>
    </source>
</evidence>
<feature type="non-terminal residue" evidence="1">
    <location>
        <position position="232"/>
    </location>
</feature>
<name>A0A8H6I3Z1_9AGAR</name>